<comment type="similarity">
    <text evidence="1">Belongs to the RecN family.</text>
</comment>
<dbReference type="GO" id="GO:0005524">
    <property type="term" value="F:ATP binding"/>
    <property type="evidence" value="ECO:0007669"/>
    <property type="project" value="UniProtKB-KW"/>
</dbReference>
<evidence type="ECO:0000313" key="9">
    <source>
        <dbReference type="EMBL" id="RHA75930.1"/>
    </source>
</evidence>
<dbReference type="EMBL" id="QSFV01000055">
    <property type="protein sequence ID" value="RHA75930.1"/>
    <property type="molecule type" value="Genomic_DNA"/>
</dbReference>
<gene>
    <name evidence="9" type="ORF">DW918_10855</name>
</gene>
<dbReference type="PROSITE" id="PS00675">
    <property type="entry name" value="SIGMA54_INTERACT_1"/>
    <property type="match status" value="1"/>
</dbReference>
<dbReference type="InterPro" id="IPR025662">
    <property type="entry name" value="Sigma_54_int_dom_ATP-bd_1"/>
</dbReference>
<keyword evidence="6" id="KW-0234">DNA repair</keyword>
<evidence type="ECO:0000313" key="10">
    <source>
        <dbReference type="Proteomes" id="UP000285740"/>
    </source>
</evidence>
<proteinExistence type="inferred from homology"/>
<dbReference type="PANTHER" id="PTHR11059">
    <property type="entry name" value="DNA REPAIR PROTEIN RECN"/>
    <property type="match status" value="1"/>
</dbReference>
<organism evidence="9 10">
    <name type="scientific">Eubacterium ventriosum</name>
    <dbReference type="NCBI Taxonomy" id="39496"/>
    <lineage>
        <taxon>Bacteria</taxon>
        <taxon>Bacillati</taxon>
        <taxon>Bacillota</taxon>
        <taxon>Clostridia</taxon>
        <taxon>Eubacteriales</taxon>
        <taxon>Eubacteriaceae</taxon>
        <taxon>Eubacterium</taxon>
    </lineage>
</organism>
<dbReference type="Pfam" id="PF13476">
    <property type="entry name" value="AAA_23"/>
    <property type="match status" value="1"/>
</dbReference>
<reference evidence="9 10" key="1">
    <citation type="submission" date="2018-08" db="EMBL/GenBank/DDBJ databases">
        <title>A genome reference for cultivated species of the human gut microbiota.</title>
        <authorList>
            <person name="Zou Y."/>
            <person name="Xue W."/>
            <person name="Luo G."/>
        </authorList>
    </citation>
    <scope>NUCLEOTIDE SEQUENCE [LARGE SCALE GENOMIC DNA]</scope>
    <source>
        <strain evidence="9 10">AM42-30</strain>
    </source>
</reference>
<dbReference type="InterPro" id="IPR038729">
    <property type="entry name" value="Rad50/SbcC_AAA"/>
</dbReference>
<dbReference type="RefSeq" id="WP_147348503.1">
    <property type="nucleotide sequence ID" value="NZ_QSFV01000055.1"/>
</dbReference>
<name>A0A413T0E8_9FIRM</name>
<comment type="caution">
    <text evidence="9">The sequence shown here is derived from an EMBL/GenBank/DDBJ whole genome shotgun (WGS) entry which is preliminary data.</text>
</comment>
<dbReference type="GO" id="GO:0009432">
    <property type="term" value="P:SOS response"/>
    <property type="evidence" value="ECO:0007669"/>
    <property type="project" value="TreeGrafter"/>
</dbReference>
<dbReference type="GO" id="GO:0006310">
    <property type="term" value="P:DNA recombination"/>
    <property type="evidence" value="ECO:0007669"/>
    <property type="project" value="InterPro"/>
</dbReference>
<evidence type="ECO:0000259" key="8">
    <source>
        <dbReference type="Pfam" id="PF13476"/>
    </source>
</evidence>
<accession>A0A413T0E8</accession>
<evidence type="ECO:0000256" key="5">
    <source>
        <dbReference type="ARBA" id="ARBA00022840"/>
    </source>
</evidence>
<evidence type="ECO:0000256" key="4">
    <source>
        <dbReference type="ARBA" id="ARBA00022763"/>
    </source>
</evidence>
<sequence length="153" mass="17068">MLLNLHVKNLALIEEVDVDFEKGLIVLTGETGAGKSLILGSVNIALGNKASKDMIRKGTDYSLVELTFSVSENCAKQLKKYDIYMEKDNIITVTRKISEGRSISKINGETVNIKTLKNVMSLLIDIHGQHDHQSLLYTKNHLDILDKICKGFH</sequence>
<evidence type="ECO:0000256" key="3">
    <source>
        <dbReference type="ARBA" id="ARBA00022741"/>
    </source>
</evidence>
<feature type="domain" description="Rad50/SbcC-type AAA" evidence="8">
    <location>
        <begin position="5"/>
        <end position="129"/>
    </location>
</feature>
<keyword evidence="3" id="KW-0547">Nucleotide-binding</keyword>
<dbReference type="InterPro" id="IPR027417">
    <property type="entry name" value="P-loop_NTPase"/>
</dbReference>
<evidence type="ECO:0000256" key="2">
    <source>
        <dbReference type="ARBA" id="ARBA00021315"/>
    </source>
</evidence>
<dbReference type="GO" id="GO:0006302">
    <property type="term" value="P:double-strand break repair"/>
    <property type="evidence" value="ECO:0007669"/>
    <property type="project" value="InterPro"/>
</dbReference>
<evidence type="ECO:0000256" key="6">
    <source>
        <dbReference type="ARBA" id="ARBA00023204"/>
    </source>
</evidence>
<keyword evidence="5" id="KW-0067">ATP-binding</keyword>
<keyword evidence="4" id="KW-0227">DNA damage</keyword>
<dbReference type="Gene3D" id="3.40.50.300">
    <property type="entry name" value="P-loop containing nucleotide triphosphate hydrolases"/>
    <property type="match status" value="1"/>
</dbReference>
<evidence type="ECO:0000256" key="1">
    <source>
        <dbReference type="ARBA" id="ARBA00009441"/>
    </source>
</evidence>
<dbReference type="Proteomes" id="UP000285740">
    <property type="component" value="Unassembled WGS sequence"/>
</dbReference>
<feature type="non-terminal residue" evidence="9">
    <location>
        <position position="153"/>
    </location>
</feature>
<dbReference type="GO" id="GO:0043590">
    <property type="term" value="C:bacterial nucleoid"/>
    <property type="evidence" value="ECO:0007669"/>
    <property type="project" value="TreeGrafter"/>
</dbReference>
<dbReference type="CDD" id="cd03241">
    <property type="entry name" value="ABC_RecN"/>
    <property type="match status" value="1"/>
</dbReference>
<dbReference type="AlphaFoldDB" id="A0A413T0E8"/>
<dbReference type="SUPFAM" id="SSF52540">
    <property type="entry name" value="P-loop containing nucleoside triphosphate hydrolases"/>
    <property type="match status" value="1"/>
</dbReference>
<protein>
    <recommendedName>
        <fullName evidence="2">DNA repair protein RecN</fullName>
    </recommendedName>
    <alternativeName>
        <fullName evidence="7">Recombination protein N</fullName>
    </alternativeName>
</protein>
<dbReference type="InterPro" id="IPR004604">
    <property type="entry name" value="DNA_recomb/repair_RecN"/>
</dbReference>
<dbReference type="PANTHER" id="PTHR11059:SF0">
    <property type="entry name" value="DNA REPAIR PROTEIN RECN"/>
    <property type="match status" value="1"/>
</dbReference>
<dbReference type="GO" id="GO:0016887">
    <property type="term" value="F:ATP hydrolysis activity"/>
    <property type="evidence" value="ECO:0007669"/>
    <property type="project" value="InterPro"/>
</dbReference>
<evidence type="ECO:0000256" key="7">
    <source>
        <dbReference type="ARBA" id="ARBA00033408"/>
    </source>
</evidence>